<sequence length="219" mass="23578">MAEILRECPAPLDAPDRSKILSARDTTPLTGGASFSLANRLERLAWQICWTLLARWTPPMFSPWRILLLKAFGAQVEKGAAIAASALVWYPRHLRLGAHATLGPGVNCYSMAMVSIGRRTIISQRAHLCAGSHDVADPDFQLIARPITIGADVWIAAEAFVGPGVQVGDGAVLGARACAFTALKPWTIYRGNPAAIVRPRAPRQCCDASSAVMIPLRKN</sequence>
<evidence type="ECO:0000256" key="1">
    <source>
        <dbReference type="ARBA" id="ARBA00007274"/>
    </source>
</evidence>
<gene>
    <name evidence="3" type="ORF">L288_13920</name>
</gene>
<dbReference type="EMBL" id="ATHO01000128">
    <property type="protein sequence ID" value="EQB04483.1"/>
    <property type="molecule type" value="Genomic_DNA"/>
</dbReference>
<dbReference type="AlphaFoldDB" id="T0GX21"/>
<dbReference type="Proteomes" id="UP000015525">
    <property type="component" value="Unassembled WGS sequence"/>
</dbReference>
<dbReference type="Gene3D" id="2.160.10.10">
    <property type="entry name" value="Hexapeptide repeat proteins"/>
    <property type="match status" value="1"/>
</dbReference>
<reference evidence="3 4" key="1">
    <citation type="journal article" date="2013" name="Genome Announc.">
        <title>Draft Genome Sequence of Sphingobium quisquiliarum Strain P25T, a Novel Hexachlorocyclohexane (HCH)-Degrading Bacterium Isolated from an HCH Dumpsite.</title>
        <authorList>
            <person name="Kumar Singh A."/>
            <person name="Sangwan N."/>
            <person name="Sharma A."/>
            <person name="Gupta V."/>
            <person name="Khurana J.P."/>
            <person name="Lal R."/>
        </authorList>
    </citation>
    <scope>NUCLEOTIDE SEQUENCE [LARGE SCALE GENOMIC DNA]</scope>
    <source>
        <strain evidence="3 4">P25</strain>
    </source>
</reference>
<evidence type="ECO:0000313" key="3">
    <source>
        <dbReference type="EMBL" id="EQB04483.1"/>
    </source>
</evidence>
<evidence type="ECO:0000256" key="2">
    <source>
        <dbReference type="ARBA" id="ARBA00022679"/>
    </source>
</evidence>
<dbReference type="InterPro" id="IPR001451">
    <property type="entry name" value="Hexapep"/>
</dbReference>
<dbReference type="RefSeq" id="WP_021238908.1">
    <property type="nucleotide sequence ID" value="NZ_ATHO01000128.1"/>
</dbReference>
<accession>T0GX21</accession>
<dbReference type="CDD" id="cd05825">
    <property type="entry name" value="LbH_wcaF_like"/>
    <property type="match status" value="1"/>
</dbReference>
<dbReference type="SUPFAM" id="SSF51161">
    <property type="entry name" value="Trimeric LpxA-like enzymes"/>
    <property type="match status" value="1"/>
</dbReference>
<dbReference type="PANTHER" id="PTHR23416">
    <property type="entry name" value="SIALIC ACID SYNTHASE-RELATED"/>
    <property type="match status" value="1"/>
</dbReference>
<keyword evidence="2" id="KW-0808">Transferase</keyword>
<evidence type="ECO:0008006" key="5">
    <source>
        <dbReference type="Google" id="ProtNLM"/>
    </source>
</evidence>
<organism evidence="3 4">
    <name type="scientific">Sphingobium quisquiliarum P25</name>
    <dbReference type="NCBI Taxonomy" id="1329909"/>
    <lineage>
        <taxon>Bacteria</taxon>
        <taxon>Pseudomonadati</taxon>
        <taxon>Pseudomonadota</taxon>
        <taxon>Alphaproteobacteria</taxon>
        <taxon>Sphingomonadales</taxon>
        <taxon>Sphingomonadaceae</taxon>
        <taxon>Sphingobium</taxon>
    </lineage>
</organism>
<proteinExistence type="inferred from homology"/>
<dbReference type="GO" id="GO:0005829">
    <property type="term" value="C:cytosol"/>
    <property type="evidence" value="ECO:0007669"/>
    <property type="project" value="TreeGrafter"/>
</dbReference>
<dbReference type="InterPro" id="IPR011004">
    <property type="entry name" value="Trimer_LpxA-like_sf"/>
</dbReference>
<dbReference type="InterPro" id="IPR051159">
    <property type="entry name" value="Hexapeptide_acetyltransf"/>
</dbReference>
<name>T0GX21_9SPHN</name>
<evidence type="ECO:0000313" key="4">
    <source>
        <dbReference type="Proteomes" id="UP000015525"/>
    </source>
</evidence>
<comment type="similarity">
    <text evidence="1">Belongs to the transferase hexapeptide repeat family.</text>
</comment>
<comment type="caution">
    <text evidence="3">The sequence shown here is derived from an EMBL/GenBank/DDBJ whole genome shotgun (WGS) entry which is preliminary data.</text>
</comment>
<dbReference type="PATRIC" id="fig|1329909.3.peg.2674"/>
<keyword evidence="4" id="KW-1185">Reference proteome</keyword>
<dbReference type="PANTHER" id="PTHR23416:SF23">
    <property type="entry name" value="ACETYLTRANSFERASE C18B11.09C-RELATED"/>
    <property type="match status" value="1"/>
</dbReference>
<dbReference type="Pfam" id="PF00132">
    <property type="entry name" value="Hexapep"/>
    <property type="match status" value="1"/>
</dbReference>
<dbReference type="GO" id="GO:0008374">
    <property type="term" value="F:O-acyltransferase activity"/>
    <property type="evidence" value="ECO:0007669"/>
    <property type="project" value="TreeGrafter"/>
</dbReference>
<protein>
    <recommendedName>
        <fullName evidence="5">Acetyltransferase</fullName>
    </recommendedName>
</protein>